<evidence type="ECO:0000313" key="2">
    <source>
        <dbReference type="Proteomes" id="UP001152533"/>
    </source>
</evidence>
<dbReference type="Proteomes" id="UP001152533">
    <property type="component" value="Unassembled WGS sequence"/>
</dbReference>
<dbReference type="EMBL" id="CAMGZC010003063">
    <property type="protein sequence ID" value="CAI0655493.1"/>
    <property type="molecule type" value="Genomic_DNA"/>
</dbReference>
<comment type="caution">
    <text evidence="1">The sequence shown here is derived from an EMBL/GenBank/DDBJ whole genome shotgun (WGS) entry which is preliminary data.</text>
</comment>
<reference evidence="1" key="1">
    <citation type="submission" date="2022-08" db="EMBL/GenBank/DDBJ databases">
        <authorList>
            <person name="Giroux E."/>
            <person name="Giroux E."/>
        </authorList>
    </citation>
    <scope>NUCLEOTIDE SEQUENCE</scope>
    <source>
        <strain evidence="1">H1091258</strain>
    </source>
</reference>
<dbReference type="AlphaFoldDB" id="A0A9W4S8A0"/>
<protein>
    <submittedName>
        <fullName evidence="1">Uncharacterized protein</fullName>
    </submittedName>
</protein>
<evidence type="ECO:0000313" key="1">
    <source>
        <dbReference type="EMBL" id="CAI0655493.1"/>
    </source>
</evidence>
<keyword evidence="2" id="KW-1185">Reference proteome</keyword>
<dbReference type="Pfam" id="PF12013">
    <property type="entry name" value="OrsD"/>
    <property type="match status" value="1"/>
</dbReference>
<sequence>MDKPFIHNTQYSILICTLYKYAVLANEVTAHLRNHHQSITAKARSKVAGLVGDIPGIIRSQADLQSFQYPDSTVKPIAHIAPLQVDGLRCHSCRYMCRRVRNMQEHCRVEHGWQNDWQKGGNVQKRAMAARDLPWATGVPCQRFFPSRAGSRWFEVGRGLGVAVRGEPLEPGTDDMAWFVALHVDQQKRFEADAREEVSTVDEKLEPNGWLYRVGWTRDLEGLNKM</sequence>
<proteinExistence type="predicted"/>
<accession>A0A9W4S8A0</accession>
<dbReference type="InterPro" id="IPR022698">
    <property type="entry name" value="OrsD"/>
</dbReference>
<name>A0A9W4S8A0_9PEZI</name>
<gene>
    <name evidence="1" type="ORF">CGXH109_LOCUS149938</name>
</gene>
<feature type="non-terminal residue" evidence="1">
    <location>
        <position position="226"/>
    </location>
</feature>
<organism evidence="1 2">
    <name type="scientific">Colletotrichum noveboracense</name>
    <dbReference type="NCBI Taxonomy" id="2664923"/>
    <lineage>
        <taxon>Eukaryota</taxon>
        <taxon>Fungi</taxon>
        <taxon>Dikarya</taxon>
        <taxon>Ascomycota</taxon>
        <taxon>Pezizomycotina</taxon>
        <taxon>Sordariomycetes</taxon>
        <taxon>Hypocreomycetidae</taxon>
        <taxon>Glomerellales</taxon>
        <taxon>Glomerellaceae</taxon>
        <taxon>Colletotrichum</taxon>
        <taxon>Colletotrichum gloeosporioides species complex</taxon>
    </lineage>
</organism>